<dbReference type="GO" id="GO:0005737">
    <property type="term" value="C:cytoplasm"/>
    <property type="evidence" value="ECO:0007669"/>
    <property type="project" value="TreeGrafter"/>
</dbReference>
<dbReference type="Proteomes" id="UP000472241">
    <property type="component" value="Unplaced"/>
</dbReference>
<dbReference type="AlphaFoldDB" id="A0A667HMN7"/>
<keyword evidence="3 6" id="KW-0349">Heme</keyword>
<evidence type="ECO:0000256" key="5">
    <source>
        <dbReference type="ARBA" id="ARBA00023004"/>
    </source>
</evidence>
<keyword evidence="5 6" id="KW-0408">Iron</keyword>
<dbReference type="GO" id="GO:0008392">
    <property type="term" value="F:arachidonate epoxygenase activity"/>
    <property type="evidence" value="ECO:0007669"/>
    <property type="project" value="TreeGrafter"/>
</dbReference>
<dbReference type="SUPFAM" id="SSF48264">
    <property type="entry name" value="Cytochrome P450"/>
    <property type="match status" value="1"/>
</dbReference>
<dbReference type="InterPro" id="IPR036396">
    <property type="entry name" value="Cyt_P450_sf"/>
</dbReference>
<dbReference type="GO" id="GO:0016712">
    <property type="term" value="F:oxidoreductase activity, acting on paired donors, with incorporation or reduction of molecular oxygen, reduced flavin or flavoprotein as one donor, and incorporation of one atom of oxygen"/>
    <property type="evidence" value="ECO:0007669"/>
    <property type="project" value="TreeGrafter"/>
</dbReference>
<organism evidence="7 8">
    <name type="scientific">Lynx canadensis</name>
    <name type="common">Canada lynx</name>
    <name type="synonym">Felis canadensis</name>
    <dbReference type="NCBI Taxonomy" id="61383"/>
    <lineage>
        <taxon>Eukaryota</taxon>
        <taxon>Metazoa</taxon>
        <taxon>Chordata</taxon>
        <taxon>Craniata</taxon>
        <taxon>Vertebrata</taxon>
        <taxon>Euteleostomi</taxon>
        <taxon>Mammalia</taxon>
        <taxon>Eutheria</taxon>
        <taxon>Laurasiatheria</taxon>
        <taxon>Carnivora</taxon>
        <taxon>Feliformia</taxon>
        <taxon>Felidae</taxon>
        <taxon>Felinae</taxon>
        <taxon>Lynx</taxon>
    </lineage>
</organism>
<name>A0A667HMN7_LYNCA</name>
<dbReference type="GO" id="GO:0006805">
    <property type="term" value="P:xenobiotic metabolic process"/>
    <property type="evidence" value="ECO:0007669"/>
    <property type="project" value="TreeGrafter"/>
</dbReference>
<keyword evidence="8" id="KW-1185">Reference proteome</keyword>
<evidence type="ECO:0000256" key="3">
    <source>
        <dbReference type="ARBA" id="ARBA00022617"/>
    </source>
</evidence>
<proteinExistence type="inferred from homology"/>
<evidence type="ECO:0000256" key="4">
    <source>
        <dbReference type="ARBA" id="ARBA00022723"/>
    </source>
</evidence>
<dbReference type="InterPro" id="IPR001128">
    <property type="entry name" value="Cyt_P450"/>
</dbReference>
<keyword evidence="4 6" id="KW-0479">Metal-binding</keyword>
<dbReference type="GO" id="GO:0020037">
    <property type="term" value="F:heme binding"/>
    <property type="evidence" value="ECO:0007669"/>
    <property type="project" value="InterPro"/>
</dbReference>
<dbReference type="Ensembl" id="ENSLCNT00005031273.1">
    <property type="protein sequence ID" value="ENSLCNP00005027998.1"/>
    <property type="gene ID" value="ENSLCNG00005018230.1"/>
</dbReference>
<evidence type="ECO:0000256" key="6">
    <source>
        <dbReference type="PIRSR" id="PIRSR602401-1"/>
    </source>
</evidence>
<dbReference type="PANTHER" id="PTHR24300">
    <property type="entry name" value="CYTOCHROME P450 508A4-RELATED"/>
    <property type="match status" value="1"/>
</dbReference>
<evidence type="ECO:0000313" key="7">
    <source>
        <dbReference type="Ensembl" id="ENSLCNP00005027998.1"/>
    </source>
</evidence>
<dbReference type="PRINTS" id="PR00463">
    <property type="entry name" value="EP450I"/>
</dbReference>
<evidence type="ECO:0000256" key="2">
    <source>
        <dbReference type="ARBA" id="ARBA00010617"/>
    </source>
</evidence>
<dbReference type="GO" id="GO:0019373">
    <property type="term" value="P:epoxygenase P450 pathway"/>
    <property type="evidence" value="ECO:0007669"/>
    <property type="project" value="TreeGrafter"/>
</dbReference>
<dbReference type="Gene3D" id="1.10.630.10">
    <property type="entry name" value="Cytochrome P450"/>
    <property type="match status" value="1"/>
</dbReference>
<protein>
    <submittedName>
        <fullName evidence="7">Uncharacterized protein</fullName>
    </submittedName>
</protein>
<comment type="similarity">
    <text evidence="2">Belongs to the cytochrome P450 family.</text>
</comment>
<dbReference type="PANTHER" id="PTHR24300:SF84">
    <property type="entry name" value="CYTOCHROME P450, FAMILY 2, SUBFAMILY T, POLYPEPTIDE 4"/>
    <property type="match status" value="1"/>
</dbReference>
<accession>A0A667HMN7</accession>
<sequence length="131" mass="14759">IQRFISVLPLGLPRALTRDTHLRGYFLPKGTFVIPLLVSSHQDPTQFKDPDCFNPTNFLDKGEFQSKDAFMPFRMCLGAGLARSEIFLFLTTILQRFCLLPMGSPTSIDLTPRYTGLGNIPPAFQLRLVAR</sequence>
<dbReference type="InterPro" id="IPR050182">
    <property type="entry name" value="Cytochrome_P450_fam2"/>
</dbReference>
<dbReference type="Pfam" id="PF00067">
    <property type="entry name" value="p450"/>
    <property type="match status" value="1"/>
</dbReference>
<reference evidence="7" key="2">
    <citation type="submission" date="2025-09" db="UniProtKB">
        <authorList>
            <consortium name="Ensembl"/>
        </authorList>
    </citation>
    <scope>IDENTIFICATION</scope>
</reference>
<evidence type="ECO:0000313" key="8">
    <source>
        <dbReference type="Proteomes" id="UP000472241"/>
    </source>
</evidence>
<comment type="cofactor">
    <cofactor evidence="1 6">
        <name>heme</name>
        <dbReference type="ChEBI" id="CHEBI:30413"/>
    </cofactor>
</comment>
<evidence type="ECO:0000256" key="1">
    <source>
        <dbReference type="ARBA" id="ARBA00001971"/>
    </source>
</evidence>
<dbReference type="InterPro" id="IPR002401">
    <property type="entry name" value="Cyt_P450_E_grp-I"/>
</dbReference>
<dbReference type="GO" id="GO:0005506">
    <property type="term" value="F:iron ion binding"/>
    <property type="evidence" value="ECO:0007669"/>
    <property type="project" value="InterPro"/>
</dbReference>
<reference evidence="7" key="1">
    <citation type="submission" date="2025-08" db="UniProtKB">
        <authorList>
            <consortium name="Ensembl"/>
        </authorList>
    </citation>
    <scope>IDENTIFICATION</scope>
</reference>
<feature type="binding site" description="axial binding residue" evidence="6">
    <location>
        <position position="76"/>
    </location>
    <ligand>
        <name>heme</name>
        <dbReference type="ChEBI" id="CHEBI:30413"/>
    </ligand>
    <ligandPart>
        <name>Fe</name>
        <dbReference type="ChEBI" id="CHEBI:18248"/>
    </ligandPart>
</feature>